<accession>A0ABV7K9U8</accession>
<proteinExistence type="predicted"/>
<dbReference type="RefSeq" id="WP_378220381.1">
    <property type="nucleotide sequence ID" value="NZ_JBHRTK010000012.1"/>
</dbReference>
<dbReference type="Gene3D" id="2.115.10.20">
    <property type="entry name" value="Glycosyl hydrolase domain, family 43"/>
    <property type="match status" value="1"/>
</dbReference>
<dbReference type="Proteomes" id="UP001595583">
    <property type="component" value="Unassembled WGS sequence"/>
</dbReference>
<evidence type="ECO:0000313" key="2">
    <source>
        <dbReference type="EMBL" id="MFC3206566.1"/>
    </source>
</evidence>
<dbReference type="SUPFAM" id="SSF75005">
    <property type="entry name" value="Arabinanase/levansucrase/invertase"/>
    <property type="match status" value="1"/>
</dbReference>
<gene>
    <name evidence="2" type="ORF">ACFOHJ_10125</name>
</gene>
<dbReference type="Pfam" id="PF24793">
    <property type="entry name" value="GINT1_N"/>
    <property type="match status" value="1"/>
</dbReference>
<reference evidence="3" key="1">
    <citation type="journal article" date="2019" name="Int. J. Syst. Evol. Microbiol.">
        <title>The Global Catalogue of Microorganisms (GCM) 10K type strain sequencing project: providing services to taxonomists for standard genome sequencing and annotation.</title>
        <authorList>
            <consortium name="The Broad Institute Genomics Platform"/>
            <consortium name="The Broad Institute Genome Sequencing Center for Infectious Disease"/>
            <person name="Wu L."/>
            <person name="Ma J."/>
        </authorList>
    </citation>
    <scope>NUCLEOTIDE SEQUENCE [LARGE SCALE GENOMIC DNA]</scope>
    <source>
        <strain evidence="3">KCTC 52165</strain>
    </source>
</reference>
<evidence type="ECO:0000313" key="3">
    <source>
        <dbReference type="Proteomes" id="UP001595583"/>
    </source>
</evidence>
<dbReference type="InterPro" id="IPR056442">
    <property type="entry name" value="GINT1_N"/>
</dbReference>
<evidence type="ECO:0000259" key="1">
    <source>
        <dbReference type="Pfam" id="PF24793"/>
    </source>
</evidence>
<protein>
    <recommendedName>
        <fullName evidence="1">Glucosamine inositolphosphorylceramide transferase 1 N-terminal domain-containing protein</fullName>
    </recommendedName>
</protein>
<name>A0ABV7K9U8_9HYPH</name>
<feature type="domain" description="Glucosamine inositolphosphorylceramide transferase 1 N-terminal" evidence="1">
    <location>
        <begin position="251"/>
        <end position="449"/>
    </location>
</feature>
<organism evidence="2 3">
    <name type="scientific">Aquamicrobium soli</name>
    <dbReference type="NCBI Taxonomy" id="1811518"/>
    <lineage>
        <taxon>Bacteria</taxon>
        <taxon>Pseudomonadati</taxon>
        <taxon>Pseudomonadota</taxon>
        <taxon>Alphaproteobacteria</taxon>
        <taxon>Hyphomicrobiales</taxon>
        <taxon>Phyllobacteriaceae</taxon>
        <taxon>Aquamicrobium</taxon>
    </lineage>
</organism>
<sequence>MSVIDILVPAGDVRRMHLLVAERLAGKGHDVALVGTDAPGIARTLDNILHFERAALRIRLDSLLDAVPQPLLSLARSGAALRVDLTGSGRPVASPALAPRFAGSPSLAEAARLLMLGRLPDIAVVLDGGRPVAEASPMADSRLSVARGLDDILARVLTLLVIETHRYLDGGAMDARPAETAAPPKTPTSGQMVGTYMLSTVPRQIGGAARRLAFKLHRWNVQYRFHKGRRVADTGLMAGEPWLTLPDDGDRFYADPFPFEWNGRYFIFVEEFRHGGGKGVLSVAEVFRDGAPTVPRVILEEPYHLSYPQVFAHGGQIWMLPEGGAGGNLVLYRAESFPDRWVRHSVLVPGRQLFDSTLLEHDGRLWLFATERDGYGSASDMLVVYHAPALEGPWTPHQANPVRIDRAAARPGGRFVRVGDRLVLPVQDGTLEYGGALGLADLIELNETKVRLTEPVPILSPIRSTYPKIHTLNSSEHLETVDCIAPMLRGGLRRAG</sequence>
<dbReference type="EMBL" id="JBHRTK010000012">
    <property type="protein sequence ID" value="MFC3206566.1"/>
    <property type="molecule type" value="Genomic_DNA"/>
</dbReference>
<comment type="caution">
    <text evidence="2">The sequence shown here is derived from an EMBL/GenBank/DDBJ whole genome shotgun (WGS) entry which is preliminary data.</text>
</comment>
<keyword evidence="3" id="KW-1185">Reference proteome</keyword>
<dbReference type="InterPro" id="IPR023296">
    <property type="entry name" value="Glyco_hydro_beta-prop_sf"/>
</dbReference>